<evidence type="ECO:0000313" key="2">
    <source>
        <dbReference type="Proteomes" id="UP000595703"/>
    </source>
</evidence>
<protein>
    <submittedName>
        <fullName evidence="1">Uncharacterized protein</fullName>
    </submittedName>
</protein>
<reference evidence="1 2" key="4">
    <citation type="journal article" date="2020" name="Sci. Rep.">
        <title>beta-carboline chemical signals induce reveromycin production through a LuxR family regulator in Streptomyces sp. SN-593.</title>
        <authorList>
            <person name="Panthee S."/>
            <person name="Kito N."/>
            <person name="Hayashi T."/>
            <person name="Shimizu T."/>
            <person name="Ishikawa J."/>
            <person name="Hamamoto H."/>
            <person name="Osada H."/>
            <person name="Takahashi S."/>
        </authorList>
    </citation>
    <scope>NUCLEOTIDE SEQUENCE [LARGE SCALE GENOMIC DNA]</scope>
    <source>
        <strain evidence="1 2">SN-593</strain>
    </source>
</reference>
<dbReference type="EMBL" id="AP018365">
    <property type="protein sequence ID" value="BBA99249.1"/>
    <property type="molecule type" value="Genomic_DNA"/>
</dbReference>
<keyword evidence="2" id="KW-1185">Reference proteome</keyword>
<proteinExistence type="predicted"/>
<accession>A0A7U3VQ21</accession>
<dbReference type="AlphaFoldDB" id="A0A7U3VQ21"/>
<dbReference type="KEGG" id="arev:RVR_5788"/>
<sequence length="76" mass="7837">MDQHDDMSNADVMALCARLGIETKTITDTFGRTLIVINEAGMRKLADSAPIGSAAGHAIVDQVLAAARNARPGGGS</sequence>
<dbReference type="RefSeq" id="WP_202235264.1">
    <property type="nucleotide sequence ID" value="NZ_AP018365.1"/>
</dbReference>
<evidence type="ECO:0000313" key="1">
    <source>
        <dbReference type="EMBL" id="BBA99249.1"/>
    </source>
</evidence>
<name>A0A7U3VQ21_9ACTN</name>
<dbReference type="Proteomes" id="UP000595703">
    <property type="component" value="Chromosome"/>
</dbReference>
<reference evidence="1 2" key="2">
    <citation type="journal article" date="2011" name="J. Antibiot.">
        <title>Furaquinocins I and J: novel polyketide isoprenoid hybrid compounds from Streptomyces reveromyceticus SN-593.</title>
        <authorList>
            <person name="Panthee S."/>
            <person name="Takahashi S."/>
            <person name="Takagi H."/>
            <person name="Nogawa T."/>
            <person name="Oowada E."/>
            <person name="Uramoto M."/>
            <person name="Osada H."/>
        </authorList>
    </citation>
    <scope>NUCLEOTIDE SEQUENCE [LARGE SCALE GENOMIC DNA]</scope>
    <source>
        <strain evidence="1 2">SN-593</strain>
    </source>
</reference>
<reference evidence="1 2" key="1">
    <citation type="journal article" date="2010" name="J. Bacteriol.">
        <title>Biochemical characterization of a novel indole prenyltransferase from Streptomyces sp. SN-593.</title>
        <authorList>
            <person name="Takahashi S."/>
            <person name="Takagi H."/>
            <person name="Toyoda A."/>
            <person name="Uramoto M."/>
            <person name="Nogawa T."/>
            <person name="Ueki M."/>
            <person name="Sakaki Y."/>
            <person name="Osada H."/>
        </authorList>
    </citation>
    <scope>NUCLEOTIDE SEQUENCE [LARGE SCALE GENOMIC DNA]</scope>
    <source>
        <strain evidence="1 2">SN-593</strain>
    </source>
</reference>
<gene>
    <name evidence="1" type="ORF">RVR_5788</name>
</gene>
<organism evidence="1 2">
    <name type="scientific">Actinacidiphila reveromycinica</name>
    <dbReference type="NCBI Taxonomy" id="659352"/>
    <lineage>
        <taxon>Bacteria</taxon>
        <taxon>Bacillati</taxon>
        <taxon>Actinomycetota</taxon>
        <taxon>Actinomycetes</taxon>
        <taxon>Kitasatosporales</taxon>
        <taxon>Streptomycetaceae</taxon>
        <taxon>Actinacidiphila</taxon>
    </lineage>
</organism>
<reference evidence="1 2" key="3">
    <citation type="journal article" date="2011" name="Nat. Chem. Biol.">
        <title>Reveromycin A biosynthesis uses RevG and RevJ for stereospecific spiroacetal formation.</title>
        <authorList>
            <person name="Takahashi S."/>
            <person name="Toyoda A."/>
            <person name="Sekiyama Y."/>
            <person name="Takagi H."/>
            <person name="Nogawa T."/>
            <person name="Uramoto M."/>
            <person name="Suzuki R."/>
            <person name="Koshino H."/>
            <person name="Kumano T."/>
            <person name="Panthee S."/>
            <person name="Dairi T."/>
            <person name="Ishikawa J."/>
            <person name="Ikeda H."/>
            <person name="Sakaki Y."/>
            <person name="Osada H."/>
        </authorList>
    </citation>
    <scope>NUCLEOTIDE SEQUENCE [LARGE SCALE GENOMIC DNA]</scope>
    <source>
        <strain evidence="1 2">SN-593</strain>
    </source>
</reference>